<reference evidence="10" key="2">
    <citation type="submission" date="2016-10" db="EMBL/GenBank/DDBJ databases">
        <authorList>
            <person name="Wibberg D."/>
        </authorList>
    </citation>
    <scope>NUCLEOTIDE SEQUENCE [LARGE SCALE GENOMIC DNA]</scope>
</reference>
<organism evidence="8 10">
    <name type="scientific">Rhizobium tibeticum</name>
    <dbReference type="NCBI Taxonomy" id="501024"/>
    <lineage>
        <taxon>Bacteria</taxon>
        <taxon>Pseudomonadati</taxon>
        <taxon>Pseudomonadota</taxon>
        <taxon>Alphaproteobacteria</taxon>
        <taxon>Hyphomicrobiales</taxon>
        <taxon>Rhizobiaceae</taxon>
        <taxon>Rhizobium/Agrobacterium group</taxon>
        <taxon>Rhizobium</taxon>
    </lineage>
</organism>
<evidence type="ECO:0000313" key="9">
    <source>
        <dbReference type="EMBL" id="SEP17750.1"/>
    </source>
</evidence>
<evidence type="ECO:0000313" key="11">
    <source>
        <dbReference type="Proteomes" id="UP000198939"/>
    </source>
</evidence>
<dbReference type="GO" id="GO:0006310">
    <property type="term" value="P:DNA recombination"/>
    <property type="evidence" value="ECO:0007669"/>
    <property type="project" value="UniProtKB-KW"/>
</dbReference>
<dbReference type="GO" id="GO:0015074">
    <property type="term" value="P:DNA integration"/>
    <property type="evidence" value="ECO:0007669"/>
    <property type="project" value="UniProtKB-KW"/>
</dbReference>
<evidence type="ECO:0000259" key="6">
    <source>
        <dbReference type="PROSITE" id="PS51898"/>
    </source>
</evidence>
<dbReference type="PROSITE" id="PS51900">
    <property type="entry name" value="CB"/>
    <property type="match status" value="1"/>
</dbReference>
<dbReference type="Proteomes" id="UP000183063">
    <property type="component" value="Unassembled WGS sequence"/>
</dbReference>
<keyword evidence="1" id="KW-0159">Chromosome partition</keyword>
<keyword evidence="2" id="KW-0229">DNA integration</keyword>
<keyword evidence="3 5" id="KW-0238">DNA-binding</keyword>
<protein>
    <submittedName>
        <fullName evidence="9">Site-specific recombinase XerD</fullName>
    </submittedName>
    <submittedName>
        <fullName evidence="8">Tyrosine recombinase XerC</fullName>
    </submittedName>
</protein>
<dbReference type="EMBL" id="FOCV01000046">
    <property type="protein sequence ID" value="SEP17750.1"/>
    <property type="molecule type" value="Genomic_DNA"/>
</dbReference>
<evidence type="ECO:0000313" key="8">
    <source>
        <dbReference type="EMBL" id="SEI19494.1"/>
    </source>
</evidence>
<keyword evidence="4" id="KW-0233">DNA recombination</keyword>
<dbReference type="RefSeq" id="WP_072381414.1">
    <property type="nucleotide sequence ID" value="NZ_FNXB01000058.1"/>
</dbReference>
<dbReference type="GO" id="GO:0003677">
    <property type="term" value="F:DNA binding"/>
    <property type="evidence" value="ECO:0007669"/>
    <property type="project" value="UniProtKB-UniRule"/>
</dbReference>
<gene>
    <name evidence="8" type="primary">xerC_3</name>
    <name evidence="8" type="ORF">RTCCBAU85039_6169</name>
    <name evidence="9" type="ORF">SAMN05216228_104614</name>
</gene>
<reference evidence="9 11" key="3">
    <citation type="submission" date="2016-10" db="EMBL/GenBank/DDBJ databases">
        <authorList>
            <person name="Varghese N."/>
            <person name="Submissions S."/>
        </authorList>
    </citation>
    <scope>NUCLEOTIDE SEQUENCE [LARGE SCALE GENOMIC DNA]</scope>
    <source>
        <strain evidence="9 11">CGMCC 1.7071</strain>
    </source>
</reference>
<sequence>MSSLTDRLEQYLAIRRSLGADLSFHERVMRRFTEFGDAEATDHITTDLFLRWKEHFGSANNNTWSRRLGMVRGFANWLQGVDPRTEVPPAGLICGKKWRSRPYIYTSDQIAAIMAEAARLPSSYGLRGWTCSTLFGLIAVTGLRVSEAIGLDEGDVDLGAAVLTVRRGKNGKSRFVPIATCAADRLRAYSAERDRIPRTGSTAFFRFEGGERPTDCGARYNFAQVSQRIGLREPQDFTRHGRGPRIHDLRHTFAVRTLIDWYRKGLDPDREMVKLSTYLGHANPEHTYWYIEAVPELLQLAADRAERSILEPGAK</sequence>
<dbReference type="EMBL" id="FNXB01000058">
    <property type="protein sequence ID" value="SEI19494.1"/>
    <property type="molecule type" value="Genomic_DNA"/>
</dbReference>
<proteinExistence type="predicted"/>
<evidence type="ECO:0000313" key="10">
    <source>
        <dbReference type="Proteomes" id="UP000183063"/>
    </source>
</evidence>
<evidence type="ECO:0000256" key="5">
    <source>
        <dbReference type="PROSITE-ProRule" id="PRU01248"/>
    </source>
</evidence>
<dbReference type="PANTHER" id="PTHR30349">
    <property type="entry name" value="PHAGE INTEGRASE-RELATED"/>
    <property type="match status" value="1"/>
</dbReference>
<dbReference type="PANTHER" id="PTHR30349:SF81">
    <property type="entry name" value="TYROSINE RECOMBINASE XERC"/>
    <property type="match status" value="1"/>
</dbReference>
<dbReference type="InterPro" id="IPR011010">
    <property type="entry name" value="DNA_brk_join_enz"/>
</dbReference>
<accession>A0A1H8VR52</accession>
<dbReference type="PROSITE" id="PS51898">
    <property type="entry name" value="TYR_RECOMBINASE"/>
    <property type="match status" value="1"/>
</dbReference>
<evidence type="ECO:0000256" key="2">
    <source>
        <dbReference type="ARBA" id="ARBA00022908"/>
    </source>
</evidence>
<feature type="domain" description="Tyr recombinase" evidence="6">
    <location>
        <begin position="100"/>
        <end position="303"/>
    </location>
</feature>
<name>A0A1H8VR52_9HYPH</name>
<evidence type="ECO:0000256" key="1">
    <source>
        <dbReference type="ARBA" id="ARBA00022829"/>
    </source>
</evidence>
<dbReference type="Proteomes" id="UP000198939">
    <property type="component" value="Unassembled WGS sequence"/>
</dbReference>
<evidence type="ECO:0000256" key="3">
    <source>
        <dbReference type="ARBA" id="ARBA00023125"/>
    </source>
</evidence>
<dbReference type="InterPro" id="IPR013762">
    <property type="entry name" value="Integrase-like_cat_sf"/>
</dbReference>
<dbReference type="STRING" id="501024.RTCCBAU85039_6169"/>
<dbReference type="InterPro" id="IPR002104">
    <property type="entry name" value="Integrase_catalytic"/>
</dbReference>
<feature type="domain" description="Core-binding (CB)" evidence="7">
    <location>
        <begin position="1"/>
        <end position="79"/>
    </location>
</feature>
<dbReference type="Gene3D" id="1.10.443.10">
    <property type="entry name" value="Intergrase catalytic core"/>
    <property type="match status" value="1"/>
</dbReference>
<dbReference type="SUPFAM" id="SSF56349">
    <property type="entry name" value="DNA breaking-rejoining enzymes"/>
    <property type="match status" value="1"/>
</dbReference>
<dbReference type="AlphaFoldDB" id="A0A1H8VR52"/>
<dbReference type="Pfam" id="PF00589">
    <property type="entry name" value="Phage_integrase"/>
    <property type="match status" value="1"/>
</dbReference>
<reference evidence="8" key="1">
    <citation type="submission" date="2016-10" db="EMBL/GenBank/DDBJ databases">
        <authorList>
            <person name="de Groot N.N."/>
        </authorList>
    </citation>
    <scope>NUCLEOTIDE SEQUENCE [LARGE SCALE GENOMIC DNA]</scope>
    <source>
        <strain evidence="8">CCBAU85039</strain>
    </source>
</reference>
<dbReference type="InterPro" id="IPR044068">
    <property type="entry name" value="CB"/>
</dbReference>
<evidence type="ECO:0000259" key="7">
    <source>
        <dbReference type="PROSITE" id="PS51900"/>
    </source>
</evidence>
<dbReference type="GO" id="GO:0007059">
    <property type="term" value="P:chromosome segregation"/>
    <property type="evidence" value="ECO:0007669"/>
    <property type="project" value="UniProtKB-KW"/>
</dbReference>
<keyword evidence="11" id="KW-1185">Reference proteome</keyword>
<dbReference type="InterPro" id="IPR050090">
    <property type="entry name" value="Tyrosine_recombinase_XerCD"/>
</dbReference>
<evidence type="ECO:0000256" key="4">
    <source>
        <dbReference type="ARBA" id="ARBA00023172"/>
    </source>
</evidence>
<dbReference type="OrthoDB" id="5464621at2"/>